<evidence type="ECO:0000313" key="1">
    <source>
        <dbReference type="EMBL" id="SBV98120.1"/>
    </source>
</evidence>
<evidence type="ECO:0008006" key="2">
    <source>
        <dbReference type="Google" id="ProtNLM"/>
    </source>
</evidence>
<gene>
    <name evidence="1" type="ORF">KL86DPRO_11334</name>
</gene>
<sequence>MQQLTDHQARVKFATQADPEVLAALRAMAATEGRQIQALVDEALREYIERKQEEKPRRHVLQAFQSSVAKYDSLYKELAK</sequence>
<accession>A0A212JFC9</accession>
<dbReference type="EMBL" id="FLUQ01000001">
    <property type="protein sequence ID" value="SBV98120.1"/>
    <property type="molecule type" value="Genomic_DNA"/>
</dbReference>
<reference evidence="1" key="1">
    <citation type="submission" date="2016-04" db="EMBL/GenBank/DDBJ databases">
        <authorList>
            <person name="Evans L.H."/>
            <person name="Alamgir A."/>
            <person name="Owens N."/>
            <person name="Weber N.D."/>
            <person name="Virtaneva K."/>
            <person name="Barbian K."/>
            <person name="Babar A."/>
            <person name="Rosenke K."/>
        </authorList>
    </citation>
    <scope>NUCLEOTIDE SEQUENCE</scope>
    <source>
        <strain evidence="1">86</strain>
    </source>
</reference>
<protein>
    <recommendedName>
        <fullName evidence="2">Ribbon-helix-helix protein CopG domain-containing protein</fullName>
    </recommendedName>
</protein>
<proteinExistence type="predicted"/>
<organism evidence="1">
    <name type="scientific">uncultured delta proteobacterium</name>
    <dbReference type="NCBI Taxonomy" id="34034"/>
    <lineage>
        <taxon>Bacteria</taxon>
        <taxon>Deltaproteobacteria</taxon>
        <taxon>environmental samples</taxon>
    </lineage>
</organism>
<dbReference type="AlphaFoldDB" id="A0A212JFC9"/>
<name>A0A212JFC9_9DELT</name>